<dbReference type="EMBL" id="BAABXL010000001">
    <property type="protein sequence ID" value="GAA6269414.1"/>
    <property type="molecule type" value="Genomic_DNA"/>
</dbReference>
<accession>A0ABQ0AZE9</accession>
<dbReference type="RefSeq" id="WP_390470190.1">
    <property type="nucleotide sequence ID" value="NZ_BAABXL010000001.1"/>
</dbReference>
<gene>
    <name evidence="1" type="ORF">F130042H8_24740</name>
</gene>
<organism evidence="1 2">
    <name type="scientific">Enterocloster alcoholdehydrogenati</name>
    <dbReference type="NCBI Taxonomy" id="2547410"/>
    <lineage>
        <taxon>Bacteria</taxon>
        <taxon>Bacillati</taxon>
        <taxon>Bacillota</taxon>
        <taxon>Clostridia</taxon>
        <taxon>Lachnospirales</taxon>
        <taxon>Lachnospiraceae</taxon>
        <taxon>Enterocloster</taxon>
    </lineage>
</organism>
<comment type="caution">
    <text evidence="1">The sequence shown here is derived from an EMBL/GenBank/DDBJ whole genome shotgun (WGS) entry which is preliminary data.</text>
</comment>
<sequence length="206" mass="21618">MFRENAANELAYNIGALIGDIFSIIEGLGKVISGITGAAAGAALAAQSGRATITVSGSGLALAANGMLITISGAGNAAKIMISEATSHGSGKNEGGSETNYGDQLEVSDQKMYQQGQHYNKHGKDMGYGSKKDYEAGARNFIENNKSTADIFEGKWNSSRGGQSGETRIIIRADGKQAIINKETGQIIDFYEGTSLNGFINVRQVQ</sequence>
<evidence type="ECO:0000313" key="2">
    <source>
        <dbReference type="Proteomes" id="UP001600894"/>
    </source>
</evidence>
<evidence type="ECO:0000313" key="1">
    <source>
        <dbReference type="EMBL" id="GAA6269414.1"/>
    </source>
</evidence>
<evidence type="ECO:0008006" key="3">
    <source>
        <dbReference type="Google" id="ProtNLM"/>
    </source>
</evidence>
<reference evidence="1 2" key="1">
    <citation type="submission" date="2024-04" db="EMBL/GenBank/DDBJ databases">
        <title>Defined microbial consortia suppress multidrug-resistant proinflammatory Enterobacteriaceae via ecological control.</title>
        <authorList>
            <person name="Furuichi M."/>
            <person name="Kawaguchi T."/>
            <person name="Pust M."/>
            <person name="Yasuma K."/>
            <person name="Plichta D."/>
            <person name="Hasegawa N."/>
            <person name="Ohya T."/>
            <person name="Bhattarai S."/>
            <person name="Sasajima S."/>
            <person name="Aoto Y."/>
            <person name="Tuganbaev T."/>
            <person name="Yaginuma M."/>
            <person name="Ueda M."/>
            <person name="Okahashi N."/>
            <person name="Amafuji K."/>
            <person name="Kiridooshi Y."/>
            <person name="Sugita K."/>
            <person name="Strazar M."/>
            <person name="Skelly A."/>
            <person name="Suda W."/>
            <person name="Hattori M."/>
            <person name="Nakamoto N."/>
            <person name="Caballero S."/>
            <person name="Norman J."/>
            <person name="Olle B."/>
            <person name="Tanoue T."/>
            <person name="Arita M."/>
            <person name="Bucci V."/>
            <person name="Atarashi K."/>
            <person name="Xavier R."/>
            <person name="Honda K."/>
        </authorList>
    </citation>
    <scope>NUCLEOTIDE SEQUENCE [LARGE SCALE GENOMIC DNA]</scope>
    <source>
        <strain evidence="2">f13</strain>
    </source>
</reference>
<proteinExistence type="predicted"/>
<protein>
    <recommendedName>
        <fullName evidence="3">Colicin D C-terminal domain-containing protein</fullName>
    </recommendedName>
</protein>
<name>A0ABQ0AZE9_9FIRM</name>
<keyword evidence="2" id="KW-1185">Reference proteome</keyword>
<dbReference type="Proteomes" id="UP001600894">
    <property type="component" value="Unassembled WGS sequence"/>
</dbReference>